<evidence type="ECO:0000256" key="12">
    <source>
        <dbReference type="HAMAP-Rule" id="MF_01569"/>
    </source>
</evidence>
<dbReference type="HAMAP" id="MF_01569">
    <property type="entry name" value="Pro_tRNA_synth_type1"/>
    <property type="match status" value="1"/>
</dbReference>
<evidence type="ECO:0000256" key="3">
    <source>
        <dbReference type="ARBA" id="ARBA00022490"/>
    </source>
</evidence>
<dbReference type="AlphaFoldDB" id="A0A0B2AG05"/>
<dbReference type="CDD" id="cd00861">
    <property type="entry name" value="ProRS_anticodon_short"/>
    <property type="match status" value="1"/>
</dbReference>
<dbReference type="InterPro" id="IPR007214">
    <property type="entry name" value="YbaK/aa-tRNA-synth-assoc-dom"/>
</dbReference>
<dbReference type="InterPro" id="IPR004154">
    <property type="entry name" value="Anticodon-bd"/>
</dbReference>
<dbReference type="PRINTS" id="PR01046">
    <property type="entry name" value="TRNASYNTHPRO"/>
</dbReference>
<dbReference type="InterPro" id="IPR050062">
    <property type="entry name" value="Pro-tRNA_synthetase"/>
</dbReference>
<comment type="catalytic activity">
    <reaction evidence="9 12">
        <text>tRNA(Pro) + L-proline + ATP = L-prolyl-tRNA(Pro) + AMP + diphosphate</text>
        <dbReference type="Rhea" id="RHEA:14305"/>
        <dbReference type="Rhea" id="RHEA-COMP:9700"/>
        <dbReference type="Rhea" id="RHEA-COMP:9702"/>
        <dbReference type="ChEBI" id="CHEBI:30616"/>
        <dbReference type="ChEBI" id="CHEBI:33019"/>
        <dbReference type="ChEBI" id="CHEBI:60039"/>
        <dbReference type="ChEBI" id="CHEBI:78442"/>
        <dbReference type="ChEBI" id="CHEBI:78532"/>
        <dbReference type="ChEBI" id="CHEBI:456215"/>
        <dbReference type="EC" id="6.1.1.15"/>
    </reaction>
</comment>
<dbReference type="InterPro" id="IPR036754">
    <property type="entry name" value="YbaK/aa-tRNA-synt-asso_dom_sf"/>
</dbReference>
<name>A0A0B2AG05_9MICC</name>
<reference evidence="14 15" key="1">
    <citation type="submission" date="2014-09" db="EMBL/GenBank/DDBJ databases">
        <title>Genome sequence of Sinomonas sp. MUSC 117.</title>
        <authorList>
            <person name="Lee L.-H."/>
        </authorList>
    </citation>
    <scope>NUCLEOTIDE SEQUENCE [LARGE SCALE GENOMIC DNA]</scope>
    <source>
        <strain evidence="14 15">MUSC 117</strain>
    </source>
</reference>
<keyword evidence="3 12" id="KW-0963">Cytoplasm</keyword>
<dbReference type="EMBL" id="JTDL01000147">
    <property type="protein sequence ID" value="KHL00826.1"/>
    <property type="molecule type" value="Genomic_DNA"/>
</dbReference>
<keyword evidence="15" id="KW-1185">Reference proteome</keyword>
<keyword evidence="8 12" id="KW-0030">Aminoacyl-tRNA synthetase</keyword>
<evidence type="ECO:0000259" key="13">
    <source>
        <dbReference type="PROSITE" id="PS50862"/>
    </source>
</evidence>
<dbReference type="Gene3D" id="3.40.50.800">
    <property type="entry name" value="Anticodon-binding domain"/>
    <property type="match status" value="1"/>
</dbReference>
<dbReference type="Gene3D" id="3.90.960.10">
    <property type="entry name" value="YbaK/aminoacyl-tRNA synthetase-associated domain"/>
    <property type="match status" value="1"/>
</dbReference>
<evidence type="ECO:0000256" key="2">
    <source>
        <dbReference type="ARBA" id="ARBA00011738"/>
    </source>
</evidence>
<accession>A0A0B2AG05</accession>
<dbReference type="InterPro" id="IPR002316">
    <property type="entry name" value="Pro-tRNA-ligase_IIa"/>
</dbReference>
<comment type="subcellular location">
    <subcellularLocation>
        <location evidence="1 12">Cytoplasm</location>
    </subcellularLocation>
</comment>
<dbReference type="OrthoDB" id="9809052at2"/>
<proteinExistence type="inferred from homology"/>
<dbReference type="InterPro" id="IPR045864">
    <property type="entry name" value="aa-tRNA-synth_II/BPL/LPL"/>
</dbReference>
<organism evidence="14 15">
    <name type="scientific">Sinomonas humi</name>
    <dbReference type="NCBI Taxonomy" id="1338436"/>
    <lineage>
        <taxon>Bacteria</taxon>
        <taxon>Bacillati</taxon>
        <taxon>Actinomycetota</taxon>
        <taxon>Actinomycetes</taxon>
        <taxon>Micrococcales</taxon>
        <taxon>Micrococcaceae</taxon>
        <taxon>Sinomonas</taxon>
    </lineage>
</organism>
<keyword evidence="5 12" id="KW-0547">Nucleotide-binding</keyword>
<dbReference type="NCBIfam" id="TIGR00409">
    <property type="entry name" value="proS_fam_II"/>
    <property type="match status" value="1"/>
</dbReference>
<dbReference type="GO" id="GO:0002161">
    <property type="term" value="F:aminoacyl-tRNA deacylase activity"/>
    <property type="evidence" value="ECO:0007669"/>
    <property type="project" value="InterPro"/>
</dbReference>
<dbReference type="EC" id="6.1.1.15" evidence="12"/>
<evidence type="ECO:0000256" key="11">
    <source>
        <dbReference type="ARBA" id="ARBA00060755"/>
    </source>
</evidence>
<evidence type="ECO:0000256" key="6">
    <source>
        <dbReference type="ARBA" id="ARBA00022840"/>
    </source>
</evidence>
<comment type="caution">
    <text evidence="14">The sequence shown here is derived from an EMBL/GenBank/DDBJ whole genome shotgun (WGS) entry which is preliminary data.</text>
</comment>
<dbReference type="CDD" id="cd00779">
    <property type="entry name" value="ProRS_core_prok"/>
    <property type="match status" value="1"/>
</dbReference>
<dbReference type="Gene3D" id="3.30.930.10">
    <property type="entry name" value="Bira Bifunctional Protein, Domain 2"/>
    <property type="match status" value="2"/>
</dbReference>
<dbReference type="PANTHER" id="PTHR42753">
    <property type="entry name" value="MITOCHONDRIAL RIBOSOME PROTEIN L39/PROLYL-TRNA LIGASE FAMILY MEMBER"/>
    <property type="match status" value="1"/>
</dbReference>
<sequence length="601" mass="64889">MVLRLSTLFLRTLREDPADAEVASHKLLVRAGYIRRAAPGIYTWLPLGLAVLHKVEAIIREEMASIGAQEVHFPALLPKEPYEATNRWTEYGDSIFRLKDRKDGDYLLAPTHEEMFTLLVKDLYSSYKDLPLSLYQIQNKYRDEARPRAGLLRGREFIMKDSYSFDVDDAGLDASYAAHREAYLRIFARLGLEVVPVKATAGAMGGSKSEEFLHPTEIGEDTFVRSAGGYAANVEAVTTVVPDPVDYTDAPPAQVLDTPDTPTIETLVAASQTIFPNAERAWTAADTLKNVVLTVKLPTGEKQLVVIGVPGDRAVDLKRVEANIGAFLPIAGEIGLEAANEEDLKSQPLIVKGYLGPGLDPEDALLGLEGKSGLLYLVDPRVVSGTRWITGANQPGKHVYGLVAGRDFGWDGVIECTEVREGDESPDGSGPLETARGIEMGHIFQLGRKYAEALDLKVLDANGKQVTVTMGSYGVGVTRAVAALAESNHDERGLIWPRAVAPADVHVVAVGRGEEIFAEAERLAAELESRGLTVMLDDRQKVSPGVKFGDAELIGVPTIVAVGKGLAGGTLEVKDRRSGSAEDVPVGDVADYVVRAVRADA</sequence>
<evidence type="ECO:0000313" key="15">
    <source>
        <dbReference type="Proteomes" id="UP000030982"/>
    </source>
</evidence>
<comment type="function">
    <text evidence="10 12">Catalyzes the attachment of proline to tRNA(Pro) in a two-step reaction: proline is first activated by ATP to form Pro-AMP and then transferred to the acceptor end of tRNA(Pro). As ProRS can inadvertently accommodate and process non-cognate amino acids such as alanine and cysteine, to avoid such errors it has two additional distinct editing activities against alanine. One activity is designated as 'pretransfer' editing and involves the tRNA(Pro)-independent hydrolysis of activated Ala-AMP. The other activity is designated 'posttransfer' editing and involves deacylation of mischarged Ala-tRNA(Pro). The misacylated Cys-tRNA(Pro) is not edited by ProRS.</text>
</comment>
<dbReference type="InterPro" id="IPR004500">
    <property type="entry name" value="Pro-tRNA-synth_IIa_bac-type"/>
</dbReference>
<dbReference type="Proteomes" id="UP000030982">
    <property type="component" value="Unassembled WGS sequence"/>
</dbReference>
<dbReference type="InterPro" id="IPR036621">
    <property type="entry name" value="Anticodon-bd_dom_sf"/>
</dbReference>
<dbReference type="RefSeq" id="WP_043127166.1">
    <property type="nucleotide sequence ID" value="NZ_JTDL01000147.1"/>
</dbReference>
<dbReference type="GO" id="GO:0004827">
    <property type="term" value="F:proline-tRNA ligase activity"/>
    <property type="evidence" value="ECO:0007669"/>
    <property type="project" value="UniProtKB-UniRule"/>
</dbReference>
<evidence type="ECO:0000313" key="14">
    <source>
        <dbReference type="EMBL" id="KHL00826.1"/>
    </source>
</evidence>
<keyword evidence="6 12" id="KW-0067">ATP-binding</keyword>
<evidence type="ECO:0000256" key="9">
    <source>
        <dbReference type="ARBA" id="ARBA00047671"/>
    </source>
</evidence>
<dbReference type="FunFam" id="3.30.930.10:FF:000065">
    <property type="entry name" value="Proline--tRNA ligase"/>
    <property type="match status" value="1"/>
</dbReference>
<dbReference type="InterPro" id="IPR006195">
    <property type="entry name" value="aa-tRNA-synth_II"/>
</dbReference>
<gene>
    <name evidence="12" type="primary">proS</name>
    <name evidence="14" type="ORF">LK10_18825</name>
</gene>
<dbReference type="InterPro" id="IPR033730">
    <property type="entry name" value="ProRS_core_prok"/>
</dbReference>
<dbReference type="PANTHER" id="PTHR42753:SF2">
    <property type="entry name" value="PROLINE--TRNA LIGASE"/>
    <property type="match status" value="1"/>
</dbReference>
<evidence type="ECO:0000256" key="1">
    <source>
        <dbReference type="ARBA" id="ARBA00004496"/>
    </source>
</evidence>
<protein>
    <recommendedName>
        <fullName evidence="12">Proline--tRNA ligase</fullName>
        <ecNumber evidence="12">6.1.1.15</ecNumber>
    </recommendedName>
    <alternativeName>
        <fullName evidence="12">Prolyl-tRNA synthetase</fullName>
        <shortName evidence="12">ProRS</shortName>
    </alternativeName>
</protein>
<dbReference type="SUPFAM" id="SSF55826">
    <property type="entry name" value="YbaK/ProRS associated domain"/>
    <property type="match status" value="1"/>
</dbReference>
<evidence type="ECO:0000256" key="7">
    <source>
        <dbReference type="ARBA" id="ARBA00022917"/>
    </source>
</evidence>
<dbReference type="STRING" id="1338436.LK10_18825"/>
<dbReference type="InterPro" id="IPR023717">
    <property type="entry name" value="Pro-tRNA-Synthase_IIa_type1"/>
</dbReference>
<keyword evidence="4 12" id="KW-0436">Ligase</keyword>
<evidence type="ECO:0000256" key="8">
    <source>
        <dbReference type="ARBA" id="ARBA00023146"/>
    </source>
</evidence>
<keyword evidence="7 12" id="KW-0648">Protein biosynthesis</keyword>
<evidence type="ECO:0000256" key="5">
    <source>
        <dbReference type="ARBA" id="ARBA00022741"/>
    </source>
</evidence>
<dbReference type="GO" id="GO:0006433">
    <property type="term" value="P:prolyl-tRNA aminoacylation"/>
    <property type="evidence" value="ECO:0007669"/>
    <property type="project" value="UniProtKB-UniRule"/>
</dbReference>
<dbReference type="Pfam" id="PF04073">
    <property type="entry name" value="tRNA_edit"/>
    <property type="match status" value="1"/>
</dbReference>
<dbReference type="Pfam" id="PF00587">
    <property type="entry name" value="tRNA-synt_2b"/>
    <property type="match status" value="1"/>
</dbReference>
<comment type="domain">
    <text evidence="12">Consists of three domains: the N-terminal catalytic domain, the editing domain and the C-terminal anticodon-binding domain.</text>
</comment>
<evidence type="ECO:0000256" key="4">
    <source>
        <dbReference type="ARBA" id="ARBA00022598"/>
    </source>
</evidence>
<comment type="subunit">
    <text evidence="2 12">Homodimer.</text>
</comment>
<dbReference type="Pfam" id="PF03129">
    <property type="entry name" value="HGTP_anticodon"/>
    <property type="match status" value="1"/>
</dbReference>
<dbReference type="InterPro" id="IPR044140">
    <property type="entry name" value="ProRS_anticodon_short"/>
</dbReference>
<dbReference type="FunFam" id="3.30.930.10:FF:000066">
    <property type="entry name" value="Proline--tRNA ligase"/>
    <property type="match status" value="1"/>
</dbReference>
<dbReference type="GO" id="GO:0005524">
    <property type="term" value="F:ATP binding"/>
    <property type="evidence" value="ECO:0007669"/>
    <property type="project" value="UniProtKB-UniRule"/>
</dbReference>
<evidence type="ECO:0000256" key="10">
    <source>
        <dbReference type="ARBA" id="ARBA00053664"/>
    </source>
</evidence>
<dbReference type="SUPFAM" id="SSF55681">
    <property type="entry name" value="Class II aaRS and biotin synthetases"/>
    <property type="match status" value="1"/>
</dbReference>
<dbReference type="GO" id="GO:0005829">
    <property type="term" value="C:cytosol"/>
    <property type="evidence" value="ECO:0007669"/>
    <property type="project" value="TreeGrafter"/>
</dbReference>
<feature type="domain" description="Aminoacyl-transfer RNA synthetases class-II family profile" evidence="13">
    <location>
        <begin position="35"/>
        <end position="497"/>
    </location>
</feature>
<dbReference type="SUPFAM" id="SSF52954">
    <property type="entry name" value="Class II aaRS ABD-related"/>
    <property type="match status" value="1"/>
</dbReference>
<dbReference type="NCBIfam" id="NF006625">
    <property type="entry name" value="PRK09194.1"/>
    <property type="match status" value="1"/>
</dbReference>
<comment type="similarity">
    <text evidence="11 12">Belongs to the class-II aminoacyl-tRNA synthetase family. ProS type 1 subfamily.</text>
</comment>
<dbReference type="PROSITE" id="PS50862">
    <property type="entry name" value="AA_TRNA_LIGASE_II"/>
    <property type="match status" value="1"/>
</dbReference>
<dbReference type="InterPro" id="IPR002314">
    <property type="entry name" value="aa-tRNA-synt_IIb"/>
</dbReference>